<protein>
    <recommendedName>
        <fullName evidence="1">Gene 1 ring forming protein domain-containing protein</fullName>
    </recommendedName>
</protein>
<evidence type="ECO:0000313" key="2">
    <source>
        <dbReference type="EMBL" id="AFN37791.1"/>
    </source>
</evidence>
<dbReference type="KEGG" id="vg:40235434"/>
<evidence type="ECO:0000313" key="3">
    <source>
        <dbReference type="Proteomes" id="UP000009002"/>
    </source>
</evidence>
<dbReference type="Pfam" id="PF24182">
    <property type="entry name" value="G1RFP"/>
    <property type="match status" value="1"/>
</dbReference>
<name>I6XD72_9CAUD</name>
<proteinExistence type="predicted"/>
<accession>I6XD72</accession>
<gene>
    <name evidence="2" type="primary">1</name>
    <name evidence="2" type="ORF">MACNCHEESE_1</name>
</gene>
<dbReference type="GeneID" id="40235434"/>
<evidence type="ECO:0000259" key="1">
    <source>
        <dbReference type="Pfam" id="PF24182"/>
    </source>
</evidence>
<organism evidence="2 3">
    <name type="scientific">Mycobacterium phage MacnCheese</name>
    <dbReference type="NCBI Taxonomy" id="2927982"/>
    <lineage>
        <taxon>Viruses</taxon>
        <taxon>Duplodnaviria</taxon>
        <taxon>Heunggongvirae</taxon>
        <taxon>Uroviricota</taxon>
        <taxon>Caudoviricetes</taxon>
        <taxon>Weiservirinae</taxon>
        <taxon>Keshuvirus</taxon>
        <taxon>Keshuvirus macncheese</taxon>
    </lineage>
</organism>
<sequence>MYIDPEIAQAKIAVLGLAVRTHESGLADDGATVVESAERFWAFVEDGA</sequence>
<keyword evidence="3" id="KW-1185">Reference proteome</keyword>
<dbReference type="RefSeq" id="YP_009638559.1">
    <property type="nucleotide sequence ID" value="NC_042338.1"/>
</dbReference>
<dbReference type="InterPro" id="IPR056427">
    <property type="entry name" value="G1RFP_dom"/>
</dbReference>
<dbReference type="EMBL" id="JX042579">
    <property type="protein sequence ID" value="AFN37791.1"/>
    <property type="molecule type" value="Genomic_DNA"/>
</dbReference>
<dbReference type="Proteomes" id="UP000009002">
    <property type="component" value="Segment"/>
</dbReference>
<feature type="domain" description="Gene 1 ring forming protein" evidence="1">
    <location>
        <begin position="10"/>
        <end position="45"/>
    </location>
</feature>
<reference evidence="3" key="1">
    <citation type="submission" date="2012-05" db="EMBL/GenBank/DDBJ databases">
        <authorList>
            <person name="Everding T.M."/>
            <person name="Alkanani M.S."/>
            <person name="Bell A.C."/>
            <person name="Bohner A."/>
            <person name="Burghgraef A.L."/>
            <person name="DeVries J.T."/>
            <person name="Hooker S.J."/>
            <person name="Jansma C.A."/>
            <person name="Lang J.M."/>
            <person name="Lin J.Y."/>
            <person name="Newhof J.T."/>
            <person name="Noyes I.C.B."/>
            <person name="Schultz L.N."/>
            <person name="Stewart S.L."/>
            <person name="VandeHaar P.S."/>
            <person name="Vasquez J.A."/>
            <person name="Veldkamp K.L."/>
            <person name="Venema K.M."/>
            <person name="Westra V.A."/>
            <person name="Wrobel K.E."/>
            <person name="Harris A.D."/>
            <person name="Wertz J.T."/>
            <person name="DeJong R.J."/>
            <person name="Buck G.A."/>
            <person name="Campbell R."/>
            <person name="Carvalho M.R."/>
            <person name="Johnson A."/>
            <person name="Kettlewell J.M."/>
            <person name="Lee V."/>
            <person name="Loviza R."/>
            <person name="Renner D."/>
            <person name="Serrano M.G."/>
            <person name="Voegtly L.J."/>
            <person name="Walstead R."/>
            <person name="Wang Y.P."/>
            <person name="Bradley K.W."/>
            <person name="Khaja R."/>
            <person name="Lewis M.F."/>
            <person name="Barker L.P."/>
            <person name="Asai D.J."/>
            <person name="Bowman C.A."/>
            <person name="Russell D.A."/>
            <person name="Pope W.H."/>
            <person name="Jacobs-Sera D."/>
            <person name="Hendrix R.W."/>
            <person name="Hatfull G.F."/>
        </authorList>
    </citation>
    <scope>NUCLEOTIDE SEQUENCE [LARGE SCALE GENOMIC DNA]</scope>
</reference>